<dbReference type="Gene3D" id="3.40.50.11690">
    <property type="entry name" value="Cell division protein FtsQ/DivIB"/>
    <property type="match status" value="1"/>
</dbReference>
<evidence type="ECO:0000256" key="2">
    <source>
        <dbReference type="ARBA" id="ARBA00022475"/>
    </source>
</evidence>
<name>A0A1F4V4V8_UNCKA</name>
<dbReference type="InterPro" id="IPR005548">
    <property type="entry name" value="Cell_div_FtsQ/DivIB_C"/>
</dbReference>
<accession>A0A1F4V4V8</accession>
<dbReference type="InterPro" id="IPR013685">
    <property type="entry name" value="POTRA_FtsQ_type"/>
</dbReference>
<keyword evidence="6 9" id="KW-1133">Transmembrane helix</keyword>
<dbReference type="Pfam" id="PF03799">
    <property type="entry name" value="FtsQ_DivIB_C"/>
    <property type="match status" value="1"/>
</dbReference>
<dbReference type="STRING" id="1802610.A2W32_03915"/>
<comment type="caution">
    <text evidence="11">The sequence shown here is derived from an EMBL/GenBank/DDBJ whole genome shotgun (WGS) entry which is preliminary data.</text>
</comment>
<feature type="transmembrane region" description="Helical" evidence="9">
    <location>
        <begin position="33"/>
        <end position="57"/>
    </location>
</feature>
<dbReference type="AlphaFoldDB" id="A0A1F4V4V8"/>
<dbReference type="InterPro" id="IPR045335">
    <property type="entry name" value="FtsQ_C_sf"/>
</dbReference>
<reference evidence="11 12" key="1">
    <citation type="journal article" date="2016" name="Nat. Commun.">
        <title>Thousands of microbial genomes shed light on interconnected biogeochemical processes in an aquifer system.</title>
        <authorList>
            <person name="Anantharaman K."/>
            <person name="Brown C.T."/>
            <person name="Hug L.A."/>
            <person name="Sharon I."/>
            <person name="Castelle C.J."/>
            <person name="Probst A.J."/>
            <person name="Thomas B.C."/>
            <person name="Singh A."/>
            <person name="Wilkins M.J."/>
            <person name="Karaoz U."/>
            <person name="Brodie E.L."/>
            <person name="Williams K.H."/>
            <person name="Hubbard S.S."/>
            <person name="Banfield J.F."/>
        </authorList>
    </citation>
    <scope>NUCLEOTIDE SEQUENCE [LARGE SCALE GENOMIC DNA]</scope>
</reference>
<evidence type="ECO:0000256" key="3">
    <source>
        <dbReference type="ARBA" id="ARBA00022519"/>
    </source>
</evidence>
<evidence type="ECO:0000256" key="5">
    <source>
        <dbReference type="ARBA" id="ARBA00022692"/>
    </source>
</evidence>
<dbReference type="EMBL" id="MEUT01000017">
    <property type="protein sequence ID" value="OGC51573.1"/>
    <property type="molecule type" value="Genomic_DNA"/>
</dbReference>
<proteinExistence type="predicted"/>
<dbReference type="GO" id="GO:0016020">
    <property type="term" value="C:membrane"/>
    <property type="evidence" value="ECO:0007669"/>
    <property type="project" value="UniProtKB-SubCell"/>
</dbReference>
<evidence type="ECO:0000256" key="8">
    <source>
        <dbReference type="ARBA" id="ARBA00023306"/>
    </source>
</evidence>
<gene>
    <name evidence="11" type="ORF">A2W32_03915</name>
</gene>
<protein>
    <recommendedName>
        <fullName evidence="10">POTRA domain-containing protein</fullName>
    </recommendedName>
</protein>
<dbReference type="InterPro" id="IPR034746">
    <property type="entry name" value="POTRA"/>
</dbReference>
<evidence type="ECO:0000313" key="11">
    <source>
        <dbReference type="EMBL" id="OGC51573.1"/>
    </source>
</evidence>
<dbReference type="PANTHER" id="PTHR35851:SF1">
    <property type="entry name" value="CELL DIVISION PROTEIN FTSQ"/>
    <property type="match status" value="1"/>
</dbReference>
<comment type="subcellular location">
    <subcellularLocation>
        <location evidence="1">Membrane</location>
    </subcellularLocation>
</comment>
<keyword evidence="3" id="KW-0997">Cell inner membrane</keyword>
<dbReference type="Pfam" id="PF08478">
    <property type="entry name" value="POTRA_1"/>
    <property type="match status" value="1"/>
</dbReference>
<sequence length="273" mass="30991">MCLSIFNTLIEMPSERIVLNRFVKNKKKSGFKLNIAIITTYFKTAVFGCLFGLVLGFSLKELFYSSRFAIKNVTIYGVERFVNETDLYKIVSSNVKGKNIFTLDKNKLIDLTLKNFLGIKTLSIEKHLPATIQINIKERVPLAVIYTDISANNYLVDEDGYILGLVSEEYTELPRIQYDSGIKIGTFINKSIVPFYNTLMSIINERELKVSSMSFSSRNTKIFLNNGIEILISQDKDLKNSIETAIDVLVHETSSGKTVKGIDLRYDKVIVSY</sequence>
<dbReference type="GO" id="GO:0090529">
    <property type="term" value="P:cell septum assembly"/>
    <property type="evidence" value="ECO:0007669"/>
    <property type="project" value="InterPro"/>
</dbReference>
<keyword evidence="4" id="KW-0132">Cell division</keyword>
<dbReference type="PANTHER" id="PTHR35851">
    <property type="entry name" value="CELL DIVISION PROTEIN FTSQ"/>
    <property type="match status" value="1"/>
</dbReference>
<keyword evidence="5 9" id="KW-0812">Transmembrane</keyword>
<dbReference type="Gene3D" id="3.10.20.310">
    <property type="entry name" value="membrane protein fhac"/>
    <property type="match status" value="1"/>
</dbReference>
<keyword evidence="2" id="KW-1003">Cell membrane</keyword>
<keyword evidence="7 9" id="KW-0472">Membrane</keyword>
<evidence type="ECO:0000256" key="6">
    <source>
        <dbReference type="ARBA" id="ARBA00022989"/>
    </source>
</evidence>
<evidence type="ECO:0000259" key="10">
    <source>
        <dbReference type="PROSITE" id="PS51779"/>
    </source>
</evidence>
<evidence type="ECO:0000256" key="9">
    <source>
        <dbReference type="SAM" id="Phobius"/>
    </source>
</evidence>
<feature type="domain" description="POTRA" evidence="10">
    <location>
        <begin position="68"/>
        <end position="139"/>
    </location>
</feature>
<evidence type="ECO:0000256" key="1">
    <source>
        <dbReference type="ARBA" id="ARBA00004370"/>
    </source>
</evidence>
<evidence type="ECO:0000256" key="7">
    <source>
        <dbReference type="ARBA" id="ARBA00023136"/>
    </source>
</evidence>
<dbReference type="InterPro" id="IPR026579">
    <property type="entry name" value="FtsQ"/>
</dbReference>
<dbReference type="PROSITE" id="PS51779">
    <property type="entry name" value="POTRA"/>
    <property type="match status" value="1"/>
</dbReference>
<keyword evidence="8" id="KW-0131">Cell cycle</keyword>
<evidence type="ECO:0000313" key="12">
    <source>
        <dbReference type="Proteomes" id="UP000177371"/>
    </source>
</evidence>
<dbReference type="Proteomes" id="UP000177371">
    <property type="component" value="Unassembled WGS sequence"/>
</dbReference>
<organism evidence="11 12">
    <name type="scientific">candidate division WWE3 bacterium RBG_16_37_10</name>
    <dbReference type="NCBI Taxonomy" id="1802610"/>
    <lineage>
        <taxon>Bacteria</taxon>
        <taxon>Katanobacteria</taxon>
    </lineage>
</organism>
<evidence type="ECO:0000256" key="4">
    <source>
        <dbReference type="ARBA" id="ARBA00022618"/>
    </source>
</evidence>